<feature type="domain" description="HTH araC/xylS-type" evidence="4">
    <location>
        <begin position="128"/>
        <end position="226"/>
    </location>
</feature>
<dbReference type="SUPFAM" id="SSF51215">
    <property type="entry name" value="Regulatory protein AraC"/>
    <property type="match status" value="1"/>
</dbReference>
<evidence type="ECO:0000256" key="3">
    <source>
        <dbReference type="ARBA" id="ARBA00023163"/>
    </source>
</evidence>
<organism evidence="5 6">
    <name type="scientific">Lacrimispora xylanisolvens</name>
    <dbReference type="NCBI Taxonomy" id="384636"/>
    <lineage>
        <taxon>Bacteria</taxon>
        <taxon>Bacillati</taxon>
        <taxon>Bacillota</taxon>
        <taxon>Clostridia</taxon>
        <taxon>Lachnospirales</taxon>
        <taxon>Lachnospiraceae</taxon>
        <taxon>Lacrimispora</taxon>
    </lineage>
</organism>
<sequence>MVIGGKRYPIKKGMLFYIPPGIQQTIEQRTQTPVHFMTVHFSASRIILGSDGKWNCQENIQTLKQPLAQEITDYIAVKELFEKLLDTWNVKGPSYEFIAVTLLRQLLILISQNNKIQSKNYAISVKIGKIIEYMRENINRKVTLEELSGIVGLSTFYLSKTFKDTTGYPIIMYFNKMKIDKAKELLIEGNKKVKEVAYELGYTNEFYFSRIFKRMEGLSPTEFYNKNVYDF</sequence>
<keyword evidence="1" id="KW-0805">Transcription regulation</keyword>
<dbReference type="Pfam" id="PF12833">
    <property type="entry name" value="HTH_18"/>
    <property type="match status" value="1"/>
</dbReference>
<dbReference type="InterPro" id="IPR018062">
    <property type="entry name" value="HTH_AraC-typ_CS"/>
</dbReference>
<evidence type="ECO:0000256" key="2">
    <source>
        <dbReference type="ARBA" id="ARBA00023125"/>
    </source>
</evidence>
<proteinExistence type="predicted"/>
<gene>
    <name evidence="5" type="ORF">BXY41_12327</name>
</gene>
<evidence type="ECO:0000313" key="6">
    <source>
        <dbReference type="Proteomes" id="UP000237749"/>
    </source>
</evidence>
<accession>A0A2S6HB83</accession>
<dbReference type="PANTHER" id="PTHR43280">
    <property type="entry name" value="ARAC-FAMILY TRANSCRIPTIONAL REGULATOR"/>
    <property type="match status" value="1"/>
</dbReference>
<dbReference type="Gene3D" id="2.60.120.10">
    <property type="entry name" value="Jelly Rolls"/>
    <property type="match status" value="1"/>
</dbReference>
<dbReference type="SMART" id="SM00342">
    <property type="entry name" value="HTH_ARAC"/>
    <property type="match status" value="1"/>
</dbReference>
<dbReference type="Pfam" id="PF02311">
    <property type="entry name" value="AraC_binding"/>
    <property type="match status" value="1"/>
</dbReference>
<evidence type="ECO:0000256" key="1">
    <source>
        <dbReference type="ARBA" id="ARBA00023015"/>
    </source>
</evidence>
<dbReference type="PANTHER" id="PTHR43280:SF2">
    <property type="entry name" value="HTH-TYPE TRANSCRIPTIONAL REGULATOR EXSA"/>
    <property type="match status" value="1"/>
</dbReference>
<dbReference type="AlphaFoldDB" id="A0A2S6HB83"/>
<dbReference type="Gene3D" id="1.10.10.60">
    <property type="entry name" value="Homeodomain-like"/>
    <property type="match status" value="2"/>
</dbReference>
<dbReference type="PROSITE" id="PS01124">
    <property type="entry name" value="HTH_ARAC_FAMILY_2"/>
    <property type="match status" value="1"/>
</dbReference>
<dbReference type="GO" id="GO:0043565">
    <property type="term" value="F:sequence-specific DNA binding"/>
    <property type="evidence" value="ECO:0007669"/>
    <property type="project" value="InterPro"/>
</dbReference>
<dbReference type="InterPro" id="IPR014710">
    <property type="entry name" value="RmlC-like_jellyroll"/>
</dbReference>
<name>A0A2S6HB83_9FIRM</name>
<dbReference type="InterPro" id="IPR018060">
    <property type="entry name" value="HTH_AraC"/>
</dbReference>
<reference evidence="5 6" key="1">
    <citation type="submission" date="2018-02" db="EMBL/GenBank/DDBJ databases">
        <title>Genomic Encyclopedia of Archaeal and Bacterial Type Strains, Phase II (KMG-II): from individual species to whole genera.</title>
        <authorList>
            <person name="Goeker M."/>
        </authorList>
    </citation>
    <scope>NUCLEOTIDE SEQUENCE [LARGE SCALE GENOMIC DNA]</scope>
    <source>
        <strain evidence="5 6">DSM 3808</strain>
    </source>
</reference>
<evidence type="ECO:0000313" key="5">
    <source>
        <dbReference type="EMBL" id="PPK74712.1"/>
    </source>
</evidence>
<dbReference type="InterPro" id="IPR037923">
    <property type="entry name" value="HTH-like"/>
</dbReference>
<dbReference type="InterPro" id="IPR003313">
    <property type="entry name" value="AraC-bd"/>
</dbReference>
<evidence type="ECO:0000259" key="4">
    <source>
        <dbReference type="PROSITE" id="PS01124"/>
    </source>
</evidence>
<keyword evidence="6" id="KW-1185">Reference proteome</keyword>
<dbReference type="GO" id="GO:0003700">
    <property type="term" value="F:DNA-binding transcription factor activity"/>
    <property type="evidence" value="ECO:0007669"/>
    <property type="project" value="InterPro"/>
</dbReference>
<comment type="caution">
    <text evidence="5">The sequence shown here is derived from an EMBL/GenBank/DDBJ whole genome shotgun (WGS) entry which is preliminary data.</text>
</comment>
<dbReference type="PRINTS" id="PR00032">
    <property type="entry name" value="HTHARAC"/>
</dbReference>
<keyword evidence="3" id="KW-0804">Transcription</keyword>
<dbReference type="PROSITE" id="PS00041">
    <property type="entry name" value="HTH_ARAC_FAMILY_1"/>
    <property type="match status" value="1"/>
</dbReference>
<dbReference type="SUPFAM" id="SSF46689">
    <property type="entry name" value="Homeodomain-like"/>
    <property type="match status" value="2"/>
</dbReference>
<dbReference type="Proteomes" id="UP000237749">
    <property type="component" value="Unassembled WGS sequence"/>
</dbReference>
<dbReference type="InterPro" id="IPR020449">
    <property type="entry name" value="Tscrpt_reg_AraC-type_HTH"/>
</dbReference>
<dbReference type="InterPro" id="IPR009057">
    <property type="entry name" value="Homeodomain-like_sf"/>
</dbReference>
<dbReference type="EMBL" id="PTJA01000023">
    <property type="protein sequence ID" value="PPK74712.1"/>
    <property type="molecule type" value="Genomic_DNA"/>
</dbReference>
<keyword evidence="2 5" id="KW-0238">DNA-binding</keyword>
<protein>
    <submittedName>
        <fullName evidence="5">AraC-like DNA-binding protein</fullName>
    </submittedName>
</protein>